<evidence type="ECO:0000313" key="9">
    <source>
        <dbReference type="Proteomes" id="UP001152321"/>
    </source>
</evidence>
<dbReference type="InterPro" id="IPR007627">
    <property type="entry name" value="RNA_pol_sigma70_r2"/>
</dbReference>
<name>A0ABT6DGL5_9BACT</name>
<gene>
    <name evidence="8" type="ORF">NWE73_06460</name>
</gene>
<dbReference type="NCBIfam" id="TIGR02937">
    <property type="entry name" value="sigma70-ECF"/>
    <property type="match status" value="1"/>
</dbReference>
<evidence type="ECO:0000259" key="6">
    <source>
        <dbReference type="Pfam" id="PF04542"/>
    </source>
</evidence>
<evidence type="ECO:0000256" key="3">
    <source>
        <dbReference type="ARBA" id="ARBA00023082"/>
    </source>
</evidence>
<proteinExistence type="inferred from homology"/>
<evidence type="ECO:0000256" key="5">
    <source>
        <dbReference type="ARBA" id="ARBA00023163"/>
    </source>
</evidence>
<comment type="caution">
    <text evidence="8">The sequence shown here is derived from an EMBL/GenBank/DDBJ whole genome shotgun (WGS) entry which is preliminary data.</text>
</comment>
<evidence type="ECO:0000256" key="4">
    <source>
        <dbReference type="ARBA" id="ARBA00023125"/>
    </source>
</evidence>
<dbReference type="Gene3D" id="1.10.1740.10">
    <property type="match status" value="1"/>
</dbReference>
<comment type="similarity">
    <text evidence="1">Belongs to the sigma-70 factor family. ECF subfamily.</text>
</comment>
<sequence>MKEVSTKEVKGHLAQDKDEAELSKLMRLAQGGDSQSYRQALLKMREMLSKYIRNSFRRFRIPAEDSAEDVLQEVLLAIHQKRETYNPEQFFLPWMYAIARYKVIDFLRRSKVALRSTVSLDDELENLENLMVFESDSSLDADKLIDLLPEKQKKILLLVKIEGLSMEEASAKTGYSVSDVKVTVHRAIKSLQEKVQEKVQELEKEVPREDR</sequence>
<dbReference type="InterPro" id="IPR013249">
    <property type="entry name" value="RNA_pol_sigma70_r4_t2"/>
</dbReference>
<dbReference type="Proteomes" id="UP001152321">
    <property type="component" value="Unassembled WGS sequence"/>
</dbReference>
<evidence type="ECO:0000256" key="1">
    <source>
        <dbReference type="ARBA" id="ARBA00010641"/>
    </source>
</evidence>
<feature type="domain" description="RNA polymerase sigma factor 70 region 4 type 2" evidence="7">
    <location>
        <begin position="141"/>
        <end position="191"/>
    </location>
</feature>
<dbReference type="InterPro" id="IPR013324">
    <property type="entry name" value="RNA_pol_sigma_r3/r4-like"/>
</dbReference>
<dbReference type="PANTHER" id="PTHR43133">
    <property type="entry name" value="RNA POLYMERASE ECF-TYPE SIGMA FACTO"/>
    <property type="match status" value="1"/>
</dbReference>
<feature type="domain" description="RNA polymerase sigma-70 region 2" evidence="6">
    <location>
        <begin position="57"/>
        <end position="111"/>
    </location>
</feature>
<dbReference type="InterPro" id="IPR039425">
    <property type="entry name" value="RNA_pol_sigma-70-like"/>
</dbReference>
<keyword evidence="3" id="KW-0731">Sigma factor</keyword>
<dbReference type="RefSeq" id="WP_277577474.1">
    <property type="nucleotide sequence ID" value="NZ_JANRMI010000002.1"/>
</dbReference>
<evidence type="ECO:0000256" key="2">
    <source>
        <dbReference type="ARBA" id="ARBA00023015"/>
    </source>
</evidence>
<dbReference type="Pfam" id="PF04542">
    <property type="entry name" value="Sigma70_r2"/>
    <property type="match status" value="1"/>
</dbReference>
<keyword evidence="5" id="KW-0804">Transcription</keyword>
<dbReference type="SUPFAM" id="SSF88659">
    <property type="entry name" value="Sigma3 and sigma4 domains of RNA polymerase sigma factors"/>
    <property type="match status" value="1"/>
</dbReference>
<dbReference type="Gene3D" id="1.10.10.10">
    <property type="entry name" value="Winged helix-like DNA-binding domain superfamily/Winged helix DNA-binding domain"/>
    <property type="match status" value="1"/>
</dbReference>
<reference evidence="8" key="1">
    <citation type="submission" date="2022-08" db="EMBL/GenBank/DDBJ databases">
        <title>Novel Bdellovibrio Species Isolated from Svalbard: Designation Bdellovibrio svalbardensis.</title>
        <authorList>
            <person name="Mitchell R.J."/>
            <person name="Choi S.Y."/>
        </authorList>
    </citation>
    <scope>NUCLEOTIDE SEQUENCE</scope>
    <source>
        <strain evidence="8">PAP01</strain>
    </source>
</reference>
<evidence type="ECO:0000259" key="7">
    <source>
        <dbReference type="Pfam" id="PF08281"/>
    </source>
</evidence>
<protein>
    <submittedName>
        <fullName evidence="8">Sigma-70 family RNA polymerase sigma factor</fullName>
    </submittedName>
</protein>
<dbReference type="PANTHER" id="PTHR43133:SF58">
    <property type="entry name" value="ECF RNA POLYMERASE SIGMA FACTOR SIGD"/>
    <property type="match status" value="1"/>
</dbReference>
<keyword evidence="9" id="KW-1185">Reference proteome</keyword>
<evidence type="ECO:0000313" key="8">
    <source>
        <dbReference type="EMBL" id="MDG0815996.1"/>
    </source>
</evidence>
<dbReference type="InterPro" id="IPR013325">
    <property type="entry name" value="RNA_pol_sigma_r2"/>
</dbReference>
<dbReference type="Pfam" id="PF08281">
    <property type="entry name" value="Sigma70_r4_2"/>
    <property type="match status" value="1"/>
</dbReference>
<dbReference type="SUPFAM" id="SSF88946">
    <property type="entry name" value="Sigma2 domain of RNA polymerase sigma factors"/>
    <property type="match status" value="1"/>
</dbReference>
<keyword evidence="4" id="KW-0238">DNA-binding</keyword>
<organism evidence="8 9">
    <name type="scientific">Bdellovibrio svalbardensis</name>
    <dbReference type="NCBI Taxonomy" id="2972972"/>
    <lineage>
        <taxon>Bacteria</taxon>
        <taxon>Pseudomonadati</taxon>
        <taxon>Bdellovibrionota</taxon>
        <taxon>Bdellovibrionia</taxon>
        <taxon>Bdellovibrionales</taxon>
        <taxon>Pseudobdellovibrionaceae</taxon>
        <taxon>Bdellovibrio</taxon>
    </lineage>
</organism>
<accession>A0ABT6DGL5</accession>
<dbReference type="CDD" id="cd06171">
    <property type="entry name" value="Sigma70_r4"/>
    <property type="match status" value="1"/>
</dbReference>
<dbReference type="EMBL" id="JANRMI010000002">
    <property type="protein sequence ID" value="MDG0815996.1"/>
    <property type="molecule type" value="Genomic_DNA"/>
</dbReference>
<dbReference type="InterPro" id="IPR036388">
    <property type="entry name" value="WH-like_DNA-bd_sf"/>
</dbReference>
<keyword evidence="2" id="KW-0805">Transcription regulation</keyword>
<dbReference type="InterPro" id="IPR014284">
    <property type="entry name" value="RNA_pol_sigma-70_dom"/>
</dbReference>